<dbReference type="Proteomes" id="UP001597079">
    <property type="component" value="Unassembled WGS sequence"/>
</dbReference>
<organism evidence="2 3">
    <name type="scientific">Alicyclobacillus fodiniaquatilis</name>
    <dbReference type="NCBI Taxonomy" id="1661150"/>
    <lineage>
        <taxon>Bacteria</taxon>
        <taxon>Bacillati</taxon>
        <taxon>Bacillota</taxon>
        <taxon>Bacilli</taxon>
        <taxon>Bacillales</taxon>
        <taxon>Alicyclobacillaceae</taxon>
        <taxon>Alicyclobacillus</taxon>
    </lineage>
</organism>
<dbReference type="CDD" id="cd11715">
    <property type="entry name" value="THUMP_AdoMetMT"/>
    <property type="match status" value="1"/>
</dbReference>
<gene>
    <name evidence="2" type="ORF">ACFSB2_10950</name>
</gene>
<accession>A0ABW4JFY6</accession>
<evidence type="ECO:0000259" key="1">
    <source>
        <dbReference type="Pfam" id="PF01170"/>
    </source>
</evidence>
<dbReference type="Gene3D" id="3.30.2130.30">
    <property type="match status" value="1"/>
</dbReference>
<sequence>MPTSIHEQTLLATVLPGLESVAIDEITTKLPKASIVGVYRGRILFNTQPPFDHTTQLRSVDNIYMLIERFKVGPHKADLAQLCSTVAKIDLLPFAKWVSSSLDSPTFVVNASKKGKMTYSRFDAADSAAEGILRRHPRWVKGQLDEHQLEFRLDIDQQDALFSLRMTAADFRFRGKQRLFTKAALRPTVAHALVWCSTPEPTDSFLDPFCGSGTLVCERMHYPAARICGSDISEEAISAARENVPLPHTQAAFQRWDARNLPVDAKSITKIVTNLPFGRQILPHDDLSGLYADVLQEFKRILADDGAVYAITDQTDTLARAIATTGFQHEALATLSLKGTLPQLFCLRHG</sequence>
<proteinExistence type="predicted"/>
<dbReference type="GO" id="GO:0008168">
    <property type="term" value="F:methyltransferase activity"/>
    <property type="evidence" value="ECO:0007669"/>
    <property type="project" value="UniProtKB-KW"/>
</dbReference>
<dbReference type="Gene3D" id="3.40.50.150">
    <property type="entry name" value="Vaccinia Virus protein VP39"/>
    <property type="match status" value="1"/>
</dbReference>
<dbReference type="Pfam" id="PF01170">
    <property type="entry name" value="UPF0020"/>
    <property type="match status" value="1"/>
</dbReference>
<keyword evidence="2" id="KW-0808">Transferase</keyword>
<dbReference type="RefSeq" id="WP_377943085.1">
    <property type="nucleotide sequence ID" value="NZ_JBHUCX010000028.1"/>
</dbReference>
<comment type="caution">
    <text evidence="2">The sequence shown here is derived from an EMBL/GenBank/DDBJ whole genome shotgun (WGS) entry which is preliminary data.</text>
</comment>
<dbReference type="PANTHER" id="PTHR14911">
    <property type="entry name" value="THUMP DOMAIN-CONTAINING"/>
    <property type="match status" value="1"/>
</dbReference>
<keyword evidence="2" id="KW-0489">Methyltransferase</keyword>
<dbReference type="GO" id="GO:0032259">
    <property type="term" value="P:methylation"/>
    <property type="evidence" value="ECO:0007669"/>
    <property type="project" value="UniProtKB-KW"/>
</dbReference>
<evidence type="ECO:0000313" key="2">
    <source>
        <dbReference type="EMBL" id="MFD1675211.1"/>
    </source>
</evidence>
<feature type="domain" description="Ribosomal RNA large subunit methyltransferase K/L-like methyltransferase" evidence="1">
    <location>
        <begin position="174"/>
        <end position="340"/>
    </location>
</feature>
<dbReference type="CDD" id="cd02440">
    <property type="entry name" value="AdoMet_MTases"/>
    <property type="match status" value="1"/>
</dbReference>
<dbReference type="SUPFAM" id="SSF53335">
    <property type="entry name" value="S-adenosyl-L-methionine-dependent methyltransferases"/>
    <property type="match status" value="1"/>
</dbReference>
<keyword evidence="3" id="KW-1185">Reference proteome</keyword>
<dbReference type="InterPro" id="IPR000241">
    <property type="entry name" value="RlmKL-like_Mtase"/>
</dbReference>
<dbReference type="PANTHER" id="PTHR14911:SF13">
    <property type="entry name" value="TRNA (GUANINE(6)-N2)-METHYLTRANSFERASE THUMP3"/>
    <property type="match status" value="1"/>
</dbReference>
<name>A0ABW4JFY6_9BACL</name>
<dbReference type="EMBL" id="JBHUCX010000028">
    <property type="protein sequence ID" value="MFD1675211.1"/>
    <property type="molecule type" value="Genomic_DNA"/>
</dbReference>
<evidence type="ECO:0000313" key="3">
    <source>
        <dbReference type="Proteomes" id="UP001597079"/>
    </source>
</evidence>
<protein>
    <submittedName>
        <fullName evidence="2">Methyltransferase domain-containing protein</fullName>
    </submittedName>
</protein>
<reference evidence="3" key="1">
    <citation type="journal article" date="2019" name="Int. J. Syst. Evol. Microbiol.">
        <title>The Global Catalogue of Microorganisms (GCM) 10K type strain sequencing project: providing services to taxonomists for standard genome sequencing and annotation.</title>
        <authorList>
            <consortium name="The Broad Institute Genomics Platform"/>
            <consortium name="The Broad Institute Genome Sequencing Center for Infectious Disease"/>
            <person name="Wu L."/>
            <person name="Ma J."/>
        </authorList>
    </citation>
    <scope>NUCLEOTIDE SEQUENCE [LARGE SCALE GENOMIC DNA]</scope>
    <source>
        <strain evidence="3">CGMCC 1.12286</strain>
    </source>
</reference>
<dbReference type="InterPro" id="IPR029063">
    <property type="entry name" value="SAM-dependent_MTases_sf"/>
</dbReference>